<organism evidence="1 2">
    <name type="scientific">Gynuella sunshinyii YC6258</name>
    <dbReference type="NCBI Taxonomy" id="1445510"/>
    <lineage>
        <taxon>Bacteria</taxon>
        <taxon>Pseudomonadati</taxon>
        <taxon>Pseudomonadota</taxon>
        <taxon>Gammaproteobacteria</taxon>
        <taxon>Oceanospirillales</taxon>
        <taxon>Saccharospirillaceae</taxon>
        <taxon>Gynuella</taxon>
    </lineage>
</organism>
<evidence type="ECO:0000313" key="1">
    <source>
        <dbReference type="EMBL" id="AJQ96806.1"/>
    </source>
</evidence>
<keyword evidence="2" id="KW-1185">Reference proteome</keyword>
<protein>
    <submittedName>
        <fullName evidence="1">Uncharacterized protein</fullName>
    </submittedName>
</protein>
<reference evidence="1 2" key="1">
    <citation type="submission" date="2014-01" db="EMBL/GenBank/DDBJ databases">
        <title>Full genme sequencing of cellulolytic bacterium Gynuella sunshinyii YC6258T gen. nov., sp. nov.</title>
        <authorList>
            <person name="Khan H."/>
            <person name="Chung E.J."/>
            <person name="Chung Y.R."/>
        </authorList>
    </citation>
    <scope>NUCLEOTIDE SEQUENCE [LARGE SCALE GENOMIC DNA]</scope>
    <source>
        <strain evidence="1 2">YC6258</strain>
    </source>
</reference>
<accession>A0A0C5VRD8</accession>
<sequence length="45" mass="4994">MSDALSLLADPFPDFPAGTLYIGYADLLSQKNVTICHIAHLKIYR</sequence>
<dbReference type="EMBL" id="CP007142">
    <property type="protein sequence ID" value="AJQ96806.1"/>
    <property type="molecule type" value="Genomic_DNA"/>
</dbReference>
<dbReference type="KEGG" id="gsn:YC6258_04774"/>
<dbReference type="HOGENOM" id="CLU_3200430_0_0_6"/>
<name>A0A0C5VRD8_9GAMM</name>
<evidence type="ECO:0000313" key="2">
    <source>
        <dbReference type="Proteomes" id="UP000032266"/>
    </source>
</evidence>
<gene>
    <name evidence="1" type="ORF">YC6258_04774</name>
</gene>
<dbReference type="Proteomes" id="UP000032266">
    <property type="component" value="Chromosome"/>
</dbReference>
<proteinExistence type="predicted"/>
<dbReference type="AlphaFoldDB" id="A0A0C5VRD8"/>